<dbReference type="SMART" id="SM00065">
    <property type="entry name" value="GAF"/>
    <property type="match status" value="1"/>
</dbReference>
<dbReference type="InterPro" id="IPR000160">
    <property type="entry name" value="GGDEF_dom"/>
</dbReference>
<dbReference type="NCBIfam" id="TIGR00254">
    <property type="entry name" value="GGDEF"/>
    <property type="match status" value="1"/>
</dbReference>
<dbReference type="Pfam" id="PF13185">
    <property type="entry name" value="GAF_2"/>
    <property type="match status" value="1"/>
</dbReference>
<dbReference type="InterPro" id="IPR003018">
    <property type="entry name" value="GAF"/>
</dbReference>
<dbReference type="PANTHER" id="PTHR46663">
    <property type="entry name" value="DIGUANYLATE CYCLASE DGCT-RELATED"/>
    <property type="match status" value="1"/>
</dbReference>
<protein>
    <submittedName>
        <fullName evidence="3">Sensor domain-containing diguanylate cyclase</fullName>
        <ecNumber evidence="3">2.7.7.65</ecNumber>
    </submittedName>
</protein>
<gene>
    <name evidence="3" type="ORF">V6242_14015</name>
</gene>
<dbReference type="SUPFAM" id="SSF55073">
    <property type="entry name" value="Nucleotide cyclase"/>
    <property type="match status" value="1"/>
</dbReference>
<keyword evidence="1" id="KW-0472">Membrane</keyword>
<reference evidence="3 4" key="1">
    <citation type="submission" date="2024-02" db="EMBL/GenBank/DDBJ databases">
        <title>Bacteria isolated from the canopy kelp, Nereocystis luetkeana.</title>
        <authorList>
            <person name="Pfister C.A."/>
            <person name="Younker I.T."/>
            <person name="Light S.H."/>
        </authorList>
    </citation>
    <scope>NUCLEOTIDE SEQUENCE [LARGE SCALE GENOMIC DNA]</scope>
    <source>
        <strain evidence="3 4">TI.4.07</strain>
    </source>
</reference>
<feature type="domain" description="GGDEF" evidence="2">
    <location>
        <begin position="367"/>
        <end position="499"/>
    </location>
</feature>
<proteinExistence type="predicted"/>
<evidence type="ECO:0000259" key="2">
    <source>
        <dbReference type="PROSITE" id="PS50887"/>
    </source>
</evidence>
<keyword evidence="3" id="KW-0548">Nucleotidyltransferase</keyword>
<dbReference type="EC" id="2.7.7.65" evidence="3"/>
<dbReference type="InterPro" id="IPR029787">
    <property type="entry name" value="Nucleotide_cyclase"/>
</dbReference>
<accession>A0ABU9G701</accession>
<dbReference type="PROSITE" id="PS50887">
    <property type="entry name" value="GGDEF"/>
    <property type="match status" value="1"/>
</dbReference>
<dbReference type="SUPFAM" id="SSF55781">
    <property type="entry name" value="GAF domain-like"/>
    <property type="match status" value="1"/>
</dbReference>
<dbReference type="InterPro" id="IPR043128">
    <property type="entry name" value="Rev_trsase/Diguanyl_cyclase"/>
</dbReference>
<organism evidence="3 4">
    <name type="scientific">Marinomonas arenicola</name>
    <dbReference type="NCBI Taxonomy" id="569601"/>
    <lineage>
        <taxon>Bacteria</taxon>
        <taxon>Pseudomonadati</taxon>
        <taxon>Pseudomonadota</taxon>
        <taxon>Gammaproteobacteria</taxon>
        <taxon>Oceanospirillales</taxon>
        <taxon>Oceanospirillaceae</taxon>
        <taxon>Marinomonas</taxon>
    </lineage>
</organism>
<feature type="transmembrane region" description="Helical" evidence="1">
    <location>
        <begin position="103"/>
        <end position="127"/>
    </location>
</feature>
<keyword evidence="4" id="KW-1185">Reference proteome</keyword>
<dbReference type="PANTHER" id="PTHR46663:SF2">
    <property type="entry name" value="GGDEF DOMAIN-CONTAINING PROTEIN"/>
    <property type="match status" value="1"/>
</dbReference>
<keyword evidence="3" id="KW-0808">Transferase</keyword>
<feature type="transmembrane region" description="Helical" evidence="1">
    <location>
        <begin position="14"/>
        <end position="35"/>
    </location>
</feature>
<keyword evidence="1" id="KW-1133">Transmembrane helix</keyword>
<sequence>MTIKMENRTLEDKILLAITATATLVLSPFLIMSMMAGDTAHIAVDFAAVGGIFAIFLGVWFTSNVPLFSAIFAILAQVTILIGIYIKGVALIYWLFPIIIASFYLLPTLIAAVFNFLLITIGCLLIYDQFDSFTLPRLIAAFIVTNIFALIFSVFMQNKNRQLLEKDQINQHHNTILELIASSSTLSKVLSSIVKAIENEFPDARCGILLLDKTGKRLTLGAAPSLPEAYHNAINELEIRSDAGYAAATGTRVIIEDIAAHSDWPTLQNVAKSAQLASCWSEPILGNQGNVLGSFDIFYRKQLTPKTSEFKLIEQFVNLARIAIEREKADRIIWRQANYDNLTGLPNRNLLQEHLAASINAAQREKRQLAITMLDLDKFKHVNDTLGHGAGDSVLVECSKRIQACIRKSDIAARLGGDEFIIVFSGTAPTDIDMIGNTLQQALAEPYVIQGESVYCTASIGIAFYPDDGVSIDGLLKSADQAMYQAKTEGRNSVYYFSEDTRSKAL</sequence>
<dbReference type="CDD" id="cd01949">
    <property type="entry name" value="GGDEF"/>
    <property type="match status" value="1"/>
</dbReference>
<keyword evidence="1" id="KW-0812">Transmembrane</keyword>
<feature type="transmembrane region" description="Helical" evidence="1">
    <location>
        <begin position="139"/>
        <end position="156"/>
    </location>
</feature>
<dbReference type="Gene3D" id="3.30.450.40">
    <property type="match status" value="1"/>
</dbReference>
<name>A0ABU9G701_9GAMM</name>
<dbReference type="Pfam" id="PF00990">
    <property type="entry name" value="GGDEF"/>
    <property type="match status" value="1"/>
</dbReference>
<dbReference type="GO" id="GO:0052621">
    <property type="term" value="F:diguanylate cyclase activity"/>
    <property type="evidence" value="ECO:0007669"/>
    <property type="project" value="UniProtKB-EC"/>
</dbReference>
<evidence type="ECO:0000256" key="1">
    <source>
        <dbReference type="SAM" id="Phobius"/>
    </source>
</evidence>
<evidence type="ECO:0000313" key="4">
    <source>
        <dbReference type="Proteomes" id="UP001379949"/>
    </source>
</evidence>
<feature type="transmembrane region" description="Helical" evidence="1">
    <location>
        <begin position="67"/>
        <end position="96"/>
    </location>
</feature>
<evidence type="ECO:0000313" key="3">
    <source>
        <dbReference type="EMBL" id="MEL0614268.1"/>
    </source>
</evidence>
<dbReference type="InterPro" id="IPR029016">
    <property type="entry name" value="GAF-like_dom_sf"/>
</dbReference>
<dbReference type="Proteomes" id="UP001379949">
    <property type="component" value="Unassembled WGS sequence"/>
</dbReference>
<dbReference type="SMART" id="SM00267">
    <property type="entry name" value="GGDEF"/>
    <property type="match status" value="1"/>
</dbReference>
<feature type="transmembrane region" description="Helical" evidence="1">
    <location>
        <begin position="42"/>
        <end position="61"/>
    </location>
</feature>
<dbReference type="EMBL" id="JBAKAR010000013">
    <property type="protein sequence ID" value="MEL0614268.1"/>
    <property type="molecule type" value="Genomic_DNA"/>
</dbReference>
<dbReference type="RefSeq" id="WP_341567813.1">
    <property type="nucleotide sequence ID" value="NZ_JBAKAR010000013.1"/>
</dbReference>
<dbReference type="Gene3D" id="3.30.70.270">
    <property type="match status" value="1"/>
</dbReference>
<dbReference type="InterPro" id="IPR052163">
    <property type="entry name" value="DGC-Regulatory_Protein"/>
</dbReference>
<comment type="caution">
    <text evidence="3">The sequence shown here is derived from an EMBL/GenBank/DDBJ whole genome shotgun (WGS) entry which is preliminary data.</text>
</comment>